<evidence type="ECO:0000313" key="3">
    <source>
        <dbReference type="Proteomes" id="UP000298693"/>
    </source>
</evidence>
<accession>A0A4D8RT90</accession>
<dbReference type="CDD" id="cd03349">
    <property type="entry name" value="LbH_XAT"/>
    <property type="match status" value="1"/>
</dbReference>
<comment type="similarity">
    <text evidence="1">Belongs to the transferase hexapeptide repeat family.</text>
</comment>
<dbReference type="PANTHER" id="PTHR43300:SF11">
    <property type="entry name" value="ACETYLTRANSFERASE RV3034C-RELATED"/>
    <property type="match status" value="1"/>
</dbReference>
<proteinExistence type="inferred from homology"/>
<dbReference type="PANTHER" id="PTHR43300">
    <property type="entry name" value="ACETYLTRANSFERASE"/>
    <property type="match status" value="1"/>
</dbReference>
<sequence length="290" mass="32694">MLNTIKSKKIKYIASRALGAYGNKKSLSTSPSMLDIVNEDEHHATLLLNDHLEKIFIEKKIFLRPNSLPKYRHIIFPKSITIEQYAHFPASHRLYTNGAFSYSESQHHIINLRVGRFTSIASGFHLFGERHPTEWVTQSNFLYNTGYPAIAVGRRDLLSDPDNLSVPEGNNHSGASIGNDVWIGQNVQMAQGITVGDGAVIAAGAVVTKDVPPYTIVGGVPAKIIKMRFTQEICKDLLECQWWNYDPSYLYEFGFKDPKNFVESFKRHASSGRLRSFSPAKFTWNDLCNI</sequence>
<dbReference type="Gene3D" id="2.160.10.10">
    <property type="entry name" value="Hexapeptide repeat proteins"/>
    <property type="match status" value="1"/>
</dbReference>
<reference evidence="2 3" key="1">
    <citation type="submission" date="2018-09" db="EMBL/GenBank/DDBJ databases">
        <title>Whole genome based analysis of evolution and adaptive divergence in Indian and Brazilian strains of Azospirillum brasilense.</title>
        <authorList>
            <person name="Singh C."/>
            <person name="Tripathi A.K."/>
        </authorList>
    </citation>
    <scope>NUCLEOTIDE SEQUENCE [LARGE SCALE GENOMIC DNA]</scope>
    <source>
        <strain evidence="2 3">MTCC4039</strain>
        <plasmid evidence="2 3">p5</plasmid>
    </source>
</reference>
<keyword evidence="2" id="KW-0808">Transferase</keyword>
<dbReference type="InterPro" id="IPR001451">
    <property type="entry name" value="Hexapep"/>
</dbReference>
<geneLocation type="plasmid" evidence="2">
    <name>p5</name>
</geneLocation>
<dbReference type="SUPFAM" id="SSF51161">
    <property type="entry name" value="Trimeric LpxA-like enzymes"/>
    <property type="match status" value="1"/>
</dbReference>
<keyword evidence="2" id="KW-0614">Plasmid</keyword>
<dbReference type="InterPro" id="IPR050179">
    <property type="entry name" value="Trans_hexapeptide_repeat"/>
</dbReference>
<protein>
    <submittedName>
        <fullName evidence="2">Antibiotic acetyltransferase</fullName>
    </submittedName>
</protein>
<dbReference type="EMBL" id="CP032350">
    <property type="protein sequence ID" value="QCO19942.1"/>
    <property type="molecule type" value="Genomic_DNA"/>
</dbReference>
<gene>
    <name evidence="2" type="ORF">D3869_32380</name>
</gene>
<evidence type="ECO:0000313" key="2">
    <source>
        <dbReference type="EMBL" id="QCO19942.1"/>
    </source>
</evidence>
<organism evidence="2 3">
    <name type="scientific">Azospirillum brasilense</name>
    <dbReference type="NCBI Taxonomy" id="192"/>
    <lineage>
        <taxon>Bacteria</taxon>
        <taxon>Pseudomonadati</taxon>
        <taxon>Pseudomonadota</taxon>
        <taxon>Alphaproteobacteria</taxon>
        <taxon>Rhodospirillales</taxon>
        <taxon>Azospirillaceae</taxon>
        <taxon>Azospirillum</taxon>
    </lineage>
</organism>
<dbReference type="Proteomes" id="UP000298693">
    <property type="component" value="Plasmid p5"/>
</dbReference>
<dbReference type="Pfam" id="PF00132">
    <property type="entry name" value="Hexapep"/>
    <property type="match status" value="1"/>
</dbReference>
<dbReference type="InterPro" id="IPR011004">
    <property type="entry name" value="Trimer_LpxA-like_sf"/>
</dbReference>
<name>A0A4D8RT90_AZOBR</name>
<dbReference type="AlphaFoldDB" id="A0A4D8RT90"/>
<dbReference type="GO" id="GO:0016740">
    <property type="term" value="F:transferase activity"/>
    <property type="evidence" value="ECO:0007669"/>
    <property type="project" value="UniProtKB-KW"/>
</dbReference>
<evidence type="ECO:0000256" key="1">
    <source>
        <dbReference type="ARBA" id="ARBA00007274"/>
    </source>
</evidence>